<evidence type="ECO:0000256" key="2">
    <source>
        <dbReference type="ARBA" id="ARBA00023125"/>
    </source>
</evidence>
<sequence>MYMEIAADIRQKIQTREWLPEHPVPSAAALCDQYGVSMSVTKKALDLLKSEGHVYGKFGVGTFVANRPNLVRVSPERQVEGAEATFGSESNEDARVDREVSEVRATSDLAEVFGLSLDDKLTHTITRASVDGRPVSISDTYQPLAVSGISEARVLWETVADRLPSRTHAEWLNTTPGDLVKTVNQRFITDDGRVIMISDVSYPRDRYDAFVFRMTLPSGS</sequence>
<evidence type="ECO:0000256" key="3">
    <source>
        <dbReference type="ARBA" id="ARBA00023163"/>
    </source>
</evidence>
<evidence type="ECO:0000313" key="5">
    <source>
        <dbReference type="EMBL" id="MFD1044875.1"/>
    </source>
</evidence>
<comment type="caution">
    <text evidence="5">The sequence shown here is derived from an EMBL/GenBank/DDBJ whole genome shotgun (WGS) entry which is preliminary data.</text>
</comment>
<protein>
    <submittedName>
        <fullName evidence="5">GntR family transcriptional regulator</fullName>
    </submittedName>
</protein>
<dbReference type="CDD" id="cd07377">
    <property type="entry name" value="WHTH_GntR"/>
    <property type="match status" value="1"/>
</dbReference>
<gene>
    <name evidence="5" type="ORF">ACFQ1S_04325</name>
</gene>
<dbReference type="Gene3D" id="1.10.10.10">
    <property type="entry name" value="Winged helix-like DNA-binding domain superfamily/Winged helix DNA-binding domain"/>
    <property type="match status" value="1"/>
</dbReference>
<evidence type="ECO:0000259" key="4">
    <source>
        <dbReference type="PROSITE" id="PS50949"/>
    </source>
</evidence>
<dbReference type="EMBL" id="JBHTIS010000148">
    <property type="protein sequence ID" value="MFD1044875.1"/>
    <property type="molecule type" value="Genomic_DNA"/>
</dbReference>
<name>A0ABW3M7C9_9PSEU</name>
<dbReference type="InterPro" id="IPR036390">
    <property type="entry name" value="WH_DNA-bd_sf"/>
</dbReference>
<accession>A0ABW3M7C9</accession>
<dbReference type="InterPro" id="IPR028978">
    <property type="entry name" value="Chorismate_lyase_/UTRA_dom_sf"/>
</dbReference>
<reference evidence="6" key="1">
    <citation type="journal article" date="2019" name="Int. J. Syst. Evol. Microbiol.">
        <title>The Global Catalogue of Microorganisms (GCM) 10K type strain sequencing project: providing services to taxonomists for standard genome sequencing and annotation.</title>
        <authorList>
            <consortium name="The Broad Institute Genomics Platform"/>
            <consortium name="The Broad Institute Genome Sequencing Center for Infectious Disease"/>
            <person name="Wu L."/>
            <person name="Ma J."/>
        </authorList>
    </citation>
    <scope>NUCLEOTIDE SEQUENCE [LARGE SCALE GENOMIC DNA]</scope>
    <source>
        <strain evidence="6">JCM 31486</strain>
    </source>
</reference>
<keyword evidence="6" id="KW-1185">Reference proteome</keyword>
<dbReference type="Proteomes" id="UP001597045">
    <property type="component" value="Unassembled WGS sequence"/>
</dbReference>
<dbReference type="PANTHER" id="PTHR44846:SF17">
    <property type="entry name" value="GNTR-FAMILY TRANSCRIPTIONAL REGULATOR"/>
    <property type="match status" value="1"/>
</dbReference>
<feature type="domain" description="HTH gntR-type" evidence="4">
    <location>
        <begin position="1"/>
        <end position="67"/>
    </location>
</feature>
<keyword evidence="2" id="KW-0238">DNA-binding</keyword>
<dbReference type="Pfam" id="PF00392">
    <property type="entry name" value="GntR"/>
    <property type="match status" value="1"/>
</dbReference>
<dbReference type="SMART" id="SM00345">
    <property type="entry name" value="HTH_GNTR"/>
    <property type="match status" value="1"/>
</dbReference>
<dbReference type="InterPro" id="IPR050679">
    <property type="entry name" value="Bact_HTH_transcr_reg"/>
</dbReference>
<organism evidence="5 6">
    <name type="scientific">Kibdelosporangium lantanae</name>
    <dbReference type="NCBI Taxonomy" id="1497396"/>
    <lineage>
        <taxon>Bacteria</taxon>
        <taxon>Bacillati</taxon>
        <taxon>Actinomycetota</taxon>
        <taxon>Actinomycetes</taxon>
        <taxon>Pseudonocardiales</taxon>
        <taxon>Pseudonocardiaceae</taxon>
        <taxon>Kibdelosporangium</taxon>
    </lineage>
</organism>
<dbReference type="PROSITE" id="PS50949">
    <property type="entry name" value="HTH_GNTR"/>
    <property type="match status" value="1"/>
</dbReference>
<evidence type="ECO:0000256" key="1">
    <source>
        <dbReference type="ARBA" id="ARBA00023015"/>
    </source>
</evidence>
<keyword evidence="1" id="KW-0805">Transcription regulation</keyword>
<proteinExistence type="predicted"/>
<evidence type="ECO:0000313" key="6">
    <source>
        <dbReference type="Proteomes" id="UP001597045"/>
    </source>
</evidence>
<dbReference type="InterPro" id="IPR036388">
    <property type="entry name" value="WH-like_DNA-bd_sf"/>
</dbReference>
<dbReference type="Gene3D" id="3.40.1410.10">
    <property type="entry name" value="Chorismate lyase-like"/>
    <property type="match status" value="1"/>
</dbReference>
<dbReference type="SUPFAM" id="SSF64288">
    <property type="entry name" value="Chorismate lyase-like"/>
    <property type="match status" value="1"/>
</dbReference>
<dbReference type="InterPro" id="IPR000524">
    <property type="entry name" value="Tscrpt_reg_HTH_GntR"/>
</dbReference>
<keyword evidence="3" id="KW-0804">Transcription</keyword>
<dbReference type="SUPFAM" id="SSF46785">
    <property type="entry name" value="Winged helix' DNA-binding domain"/>
    <property type="match status" value="1"/>
</dbReference>
<dbReference type="PANTHER" id="PTHR44846">
    <property type="entry name" value="MANNOSYL-D-GLYCERATE TRANSPORT/METABOLISM SYSTEM REPRESSOR MNGR-RELATED"/>
    <property type="match status" value="1"/>
</dbReference>